<protein>
    <submittedName>
        <fullName evidence="1">Uncharacterized protein</fullName>
    </submittedName>
</protein>
<accession>A0A8J7JBL7</accession>
<organism evidence="1 2">
    <name type="scientific">Geomesophilobacter sediminis</name>
    <dbReference type="NCBI Taxonomy" id="2798584"/>
    <lineage>
        <taxon>Bacteria</taxon>
        <taxon>Pseudomonadati</taxon>
        <taxon>Thermodesulfobacteriota</taxon>
        <taxon>Desulfuromonadia</taxon>
        <taxon>Geobacterales</taxon>
        <taxon>Geobacteraceae</taxon>
        <taxon>Geomesophilobacter</taxon>
    </lineage>
</organism>
<gene>
    <name evidence="1" type="ORF">JFN93_07600</name>
</gene>
<name>A0A8J7JBL7_9BACT</name>
<evidence type="ECO:0000313" key="2">
    <source>
        <dbReference type="Proteomes" id="UP000636888"/>
    </source>
</evidence>
<proteinExistence type="predicted"/>
<dbReference type="AlphaFoldDB" id="A0A8J7JBL7"/>
<dbReference type="Proteomes" id="UP000636888">
    <property type="component" value="Unassembled WGS sequence"/>
</dbReference>
<dbReference type="EMBL" id="JAEMHM010000005">
    <property type="protein sequence ID" value="MBJ6724566.1"/>
    <property type="molecule type" value="Genomic_DNA"/>
</dbReference>
<keyword evidence="2" id="KW-1185">Reference proteome</keyword>
<comment type="caution">
    <text evidence="1">The sequence shown here is derived from an EMBL/GenBank/DDBJ whole genome shotgun (WGS) entry which is preliminary data.</text>
</comment>
<sequence length="72" mass="8048">MRCGYKDDFKIDYSGSLHITKGEGCDIVVKESHIPTNIKSCLDSAVERESCHELRSASRALTRGIEEAFDVE</sequence>
<reference evidence="1" key="1">
    <citation type="submission" date="2020-12" db="EMBL/GenBank/DDBJ databases">
        <title>Geomonas sp. Red875, isolated from river sediment.</title>
        <authorList>
            <person name="Xu Z."/>
            <person name="Zhang Z."/>
            <person name="Masuda Y."/>
            <person name="Itoh H."/>
            <person name="Senoo K."/>
        </authorList>
    </citation>
    <scope>NUCLEOTIDE SEQUENCE</scope>
    <source>
        <strain evidence="1">Red875</strain>
    </source>
</reference>
<dbReference type="RefSeq" id="WP_199383406.1">
    <property type="nucleotide sequence ID" value="NZ_JAEMHM010000005.1"/>
</dbReference>
<evidence type="ECO:0000313" key="1">
    <source>
        <dbReference type="EMBL" id="MBJ6724566.1"/>
    </source>
</evidence>